<dbReference type="InterPro" id="IPR011893">
    <property type="entry name" value="Selenoprotein_Rdx-typ"/>
</dbReference>
<evidence type="ECO:0000256" key="2">
    <source>
        <dbReference type="ARBA" id="ARBA00023284"/>
    </source>
</evidence>
<gene>
    <name evidence="3" type="primary">RvY_14658-1</name>
    <name evidence="3" type="synonym">RvY_14658.1</name>
    <name evidence="3" type="ORF">RvY_14658</name>
</gene>
<organism evidence="3 4">
    <name type="scientific">Ramazzottius varieornatus</name>
    <name type="common">Water bear</name>
    <name type="synonym">Tardigrade</name>
    <dbReference type="NCBI Taxonomy" id="947166"/>
    <lineage>
        <taxon>Eukaryota</taxon>
        <taxon>Metazoa</taxon>
        <taxon>Ecdysozoa</taxon>
        <taxon>Tardigrada</taxon>
        <taxon>Eutardigrada</taxon>
        <taxon>Parachela</taxon>
        <taxon>Hypsibioidea</taxon>
        <taxon>Ramazzottiidae</taxon>
        <taxon>Ramazzottius</taxon>
    </lineage>
</organism>
<proteinExistence type="predicted"/>
<dbReference type="PANTHER" id="PTHR13544">
    <property type="entry name" value="SELENOPROTEIN T"/>
    <property type="match status" value="1"/>
</dbReference>
<evidence type="ECO:0000256" key="1">
    <source>
        <dbReference type="ARBA" id="ARBA00022729"/>
    </source>
</evidence>
<dbReference type="Proteomes" id="UP000186922">
    <property type="component" value="Unassembled WGS sequence"/>
</dbReference>
<evidence type="ECO:0000313" key="3">
    <source>
        <dbReference type="EMBL" id="GAV04370.1"/>
    </source>
</evidence>
<dbReference type="NCBIfam" id="TIGR02174">
    <property type="entry name" value="CXXU_selWTH"/>
    <property type="match status" value="1"/>
</dbReference>
<keyword evidence="4" id="KW-1185">Reference proteome</keyword>
<dbReference type="Gene3D" id="3.40.30.10">
    <property type="entry name" value="Glutaredoxin"/>
    <property type="match status" value="1"/>
</dbReference>
<protein>
    <recommendedName>
        <fullName evidence="5">Selenoprotein T</fullName>
    </recommendedName>
</protein>
<dbReference type="EMBL" id="BDGG01000010">
    <property type="protein sequence ID" value="GAV04370.1"/>
    <property type="molecule type" value="Genomic_DNA"/>
</dbReference>
<dbReference type="OrthoDB" id="60822at2759"/>
<dbReference type="GO" id="GO:0005789">
    <property type="term" value="C:endoplasmic reticulum membrane"/>
    <property type="evidence" value="ECO:0007669"/>
    <property type="project" value="TreeGrafter"/>
</dbReference>
<accession>A0A1D1VS70</accession>
<dbReference type="Pfam" id="PF10262">
    <property type="entry name" value="Rdx"/>
    <property type="match status" value="1"/>
</dbReference>
<evidence type="ECO:0008006" key="5">
    <source>
        <dbReference type="Google" id="ProtNLM"/>
    </source>
</evidence>
<dbReference type="GO" id="GO:0004791">
    <property type="term" value="F:thioredoxin-disulfide reductase (NADPH) activity"/>
    <property type="evidence" value="ECO:0007669"/>
    <property type="project" value="TreeGrafter"/>
</dbReference>
<dbReference type="SUPFAM" id="SSF52833">
    <property type="entry name" value="Thioredoxin-like"/>
    <property type="match status" value="1"/>
</dbReference>
<reference evidence="3 4" key="1">
    <citation type="journal article" date="2016" name="Nat. Commun.">
        <title>Extremotolerant tardigrade genome and improved radiotolerance of human cultured cells by tardigrade-unique protein.</title>
        <authorList>
            <person name="Hashimoto T."/>
            <person name="Horikawa D.D."/>
            <person name="Saito Y."/>
            <person name="Kuwahara H."/>
            <person name="Kozuka-Hata H."/>
            <person name="Shin-I T."/>
            <person name="Minakuchi Y."/>
            <person name="Ohishi K."/>
            <person name="Motoyama A."/>
            <person name="Aizu T."/>
            <person name="Enomoto A."/>
            <person name="Kondo K."/>
            <person name="Tanaka S."/>
            <person name="Hara Y."/>
            <person name="Koshikawa S."/>
            <person name="Sagara H."/>
            <person name="Miura T."/>
            <person name="Yokobori S."/>
            <person name="Miyagawa K."/>
            <person name="Suzuki Y."/>
            <person name="Kubo T."/>
            <person name="Oyama M."/>
            <person name="Kohara Y."/>
            <person name="Fujiyama A."/>
            <person name="Arakawa K."/>
            <person name="Katayama T."/>
            <person name="Toyoda A."/>
            <person name="Kunieda T."/>
        </authorList>
    </citation>
    <scope>NUCLEOTIDE SEQUENCE [LARGE SCALE GENOMIC DNA]</scope>
    <source>
        <strain evidence="3 4">YOKOZUNA-1</strain>
    </source>
</reference>
<dbReference type="InterPro" id="IPR036249">
    <property type="entry name" value="Thioredoxin-like_sf"/>
</dbReference>
<evidence type="ECO:0000313" key="4">
    <source>
        <dbReference type="Proteomes" id="UP000186922"/>
    </source>
</evidence>
<keyword evidence="1" id="KW-0732">Signal</keyword>
<dbReference type="AlphaFoldDB" id="A0A1D1VS70"/>
<keyword evidence="2" id="KW-0676">Redox-active center</keyword>
<dbReference type="GO" id="GO:0045454">
    <property type="term" value="P:cell redox homeostasis"/>
    <property type="evidence" value="ECO:0007669"/>
    <property type="project" value="TreeGrafter"/>
</dbReference>
<dbReference type="InterPro" id="IPR019389">
    <property type="entry name" value="Selenoprotein_T"/>
</dbReference>
<dbReference type="PANTHER" id="PTHR13544:SF0">
    <property type="entry name" value="THIOREDOXIN REDUCTASE-LIKE SELENOPROTEIN T"/>
    <property type="match status" value="1"/>
</dbReference>
<sequence>METPGFIQWAQANKVYACLMAWFITGMFENSLMSTGAFEIFYNDMPVWSKLESGRIPEFPEVLSLVGQQSSSFYKTSTHS</sequence>
<dbReference type="STRING" id="947166.A0A1D1VS70"/>
<comment type="caution">
    <text evidence="3">The sequence shown here is derived from an EMBL/GenBank/DDBJ whole genome shotgun (WGS) entry which is preliminary data.</text>
</comment>
<name>A0A1D1VS70_RAMVA</name>